<dbReference type="InterPro" id="IPR037523">
    <property type="entry name" value="VOC_core"/>
</dbReference>
<dbReference type="Gene3D" id="3.10.180.10">
    <property type="entry name" value="2,3-Dihydroxybiphenyl 1,2-Dioxygenase, domain 1"/>
    <property type="match status" value="1"/>
</dbReference>
<organism evidence="2 3">
    <name type="scientific">Chromobacterium phragmitis</name>
    <dbReference type="NCBI Taxonomy" id="2202141"/>
    <lineage>
        <taxon>Bacteria</taxon>
        <taxon>Pseudomonadati</taxon>
        <taxon>Pseudomonadota</taxon>
        <taxon>Betaproteobacteria</taxon>
        <taxon>Neisseriales</taxon>
        <taxon>Chromobacteriaceae</taxon>
        <taxon>Chromobacterium</taxon>
    </lineage>
</organism>
<feature type="domain" description="VOC" evidence="1">
    <location>
        <begin position="8"/>
        <end position="121"/>
    </location>
</feature>
<dbReference type="InterPro" id="IPR004360">
    <property type="entry name" value="Glyas_Fos-R_dOase_dom"/>
</dbReference>
<sequence>MPLEISMKVQRIVANIAAADPAAVDGFYRDVLGLEMVMDHGWIRIYASDAAMQPQISFAREGGAGTLVPALSVEVDDVEQALANVRASGIAVEYGPVSEPWGVLRFFVRDPLGHLINILQHQD</sequence>
<dbReference type="SUPFAM" id="SSF54593">
    <property type="entry name" value="Glyoxalase/Bleomycin resistance protein/Dihydroxybiphenyl dioxygenase"/>
    <property type="match status" value="1"/>
</dbReference>
<keyword evidence="3" id="KW-1185">Reference proteome</keyword>
<evidence type="ECO:0000313" key="2">
    <source>
        <dbReference type="EMBL" id="MEO9386497.1"/>
    </source>
</evidence>
<dbReference type="EMBL" id="JBDXMI010000001">
    <property type="protein sequence ID" value="MEO9386497.1"/>
    <property type="molecule type" value="Genomic_DNA"/>
</dbReference>
<evidence type="ECO:0000313" key="3">
    <source>
        <dbReference type="Proteomes" id="UP001462502"/>
    </source>
</evidence>
<comment type="caution">
    <text evidence="2">The sequence shown here is derived from an EMBL/GenBank/DDBJ whole genome shotgun (WGS) entry which is preliminary data.</text>
</comment>
<protein>
    <submittedName>
        <fullName evidence="2">VOC family protein</fullName>
    </submittedName>
</protein>
<dbReference type="InterPro" id="IPR029068">
    <property type="entry name" value="Glyas_Bleomycin-R_OHBP_Dase"/>
</dbReference>
<name>A0ABV0IYZ5_9NEIS</name>
<dbReference type="Pfam" id="PF00903">
    <property type="entry name" value="Glyoxalase"/>
    <property type="match status" value="1"/>
</dbReference>
<proteinExistence type="predicted"/>
<dbReference type="RefSeq" id="WP_347935524.1">
    <property type="nucleotide sequence ID" value="NZ_JBDXMI010000001.1"/>
</dbReference>
<gene>
    <name evidence="2" type="ORF">ABI908_20565</name>
</gene>
<reference evidence="2 3" key="1">
    <citation type="submission" date="2024-05" db="EMBL/GenBank/DDBJ databases">
        <authorList>
            <person name="De Oliveira J.P."/>
            <person name="Noriler S.A."/>
            <person name="De Oliveira A.G."/>
            <person name="Sipoli D.S."/>
        </authorList>
    </citation>
    <scope>NUCLEOTIDE SEQUENCE [LARGE SCALE GENOMIC DNA]</scope>
    <source>
        <strain evidence="2 3">LABIM192</strain>
    </source>
</reference>
<dbReference type="Proteomes" id="UP001462502">
    <property type="component" value="Unassembled WGS sequence"/>
</dbReference>
<accession>A0ABV0IYZ5</accession>
<dbReference type="PROSITE" id="PS51819">
    <property type="entry name" value="VOC"/>
    <property type="match status" value="1"/>
</dbReference>
<evidence type="ECO:0000259" key="1">
    <source>
        <dbReference type="PROSITE" id="PS51819"/>
    </source>
</evidence>